<gene>
    <name evidence="9" type="ORF">G4B88_005431</name>
</gene>
<dbReference type="Proteomes" id="UP000583929">
    <property type="component" value="Unassembled WGS sequence"/>
</dbReference>
<evidence type="ECO:0000313" key="9">
    <source>
        <dbReference type="EMBL" id="KAF4392472.1"/>
    </source>
</evidence>
<evidence type="ECO:0000256" key="2">
    <source>
        <dbReference type="ARBA" id="ARBA00004273"/>
    </source>
</evidence>
<reference evidence="9 10" key="1">
    <citation type="journal article" date="2020" name="bioRxiv">
        <title>Sequence and annotation of 42 cannabis genomes reveals extensive copy number variation in cannabinoid synthesis and pathogen resistance genes.</title>
        <authorList>
            <person name="Mckernan K.J."/>
            <person name="Helbert Y."/>
            <person name="Kane L.T."/>
            <person name="Ebling H."/>
            <person name="Zhang L."/>
            <person name="Liu B."/>
            <person name="Eaton Z."/>
            <person name="Mclaughlin S."/>
            <person name="Kingan S."/>
            <person name="Baybayan P."/>
            <person name="Concepcion G."/>
            <person name="Jordan M."/>
            <person name="Riva A."/>
            <person name="Barbazuk W."/>
            <person name="Harkins T."/>
        </authorList>
    </citation>
    <scope>NUCLEOTIDE SEQUENCE [LARGE SCALE GENOMIC DNA]</scope>
    <source>
        <strain evidence="10">cv. Jamaican Lion 4</strain>
        <tissue evidence="9">Leaf</tissue>
    </source>
</reference>
<keyword evidence="8" id="KW-0472">Membrane</keyword>
<keyword evidence="10" id="KW-1185">Reference proteome</keyword>
<evidence type="ECO:0000256" key="4">
    <source>
        <dbReference type="ARBA" id="ARBA00022692"/>
    </source>
</evidence>
<dbReference type="EMBL" id="JAATIQ010000053">
    <property type="protein sequence ID" value="KAF4392472.1"/>
    <property type="molecule type" value="Genomic_DNA"/>
</dbReference>
<keyword evidence="6" id="KW-1133">Transmembrane helix</keyword>
<dbReference type="AlphaFoldDB" id="A0A7J6HB62"/>
<dbReference type="PANTHER" id="PTHR34372:SF2">
    <property type="entry name" value="CYTOCHROME C OXIDASE SUBUNIT 5C-2-RELATED"/>
    <property type="match status" value="1"/>
</dbReference>
<evidence type="ECO:0000256" key="8">
    <source>
        <dbReference type="ARBA" id="ARBA00023136"/>
    </source>
</evidence>
<keyword evidence="5" id="KW-0999">Mitochondrion inner membrane</keyword>
<comment type="similarity">
    <text evidence="3">Belongs to the cytochrome c oxidase subunit 5C family.</text>
</comment>
<dbReference type="InterPro" id="IPR008432">
    <property type="entry name" value="COX5C"/>
</dbReference>
<evidence type="ECO:0000256" key="5">
    <source>
        <dbReference type="ARBA" id="ARBA00022792"/>
    </source>
</evidence>
<evidence type="ECO:0000256" key="6">
    <source>
        <dbReference type="ARBA" id="ARBA00022989"/>
    </source>
</evidence>
<dbReference type="GO" id="GO:0005743">
    <property type="term" value="C:mitochondrial inner membrane"/>
    <property type="evidence" value="ECO:0007669"/>
    <property type="project" value="UniProtKB-SubCell"/>
</dbReference>
<evidence type="ECO:0000256" key="7">
    <source>
        <dbReference type="ARBA" id="ARBA00023128"/>
    </source>
</evidence>
<dbReference type="PANTHER" id="PTHR34372">
    <property type="entry name" value="CYTOCHROME C OXIDASE SUBUNIT 5C-2-RELATED"/>
    <property type="match status" value="1"/>
</dbReference>
<comment type="function">
    <text evidence="1">This protein is one of the nuclear-coded polypeptide chains of cytochrome c oxidase, the terminal oxidase in mitochondrial electron transport.</text>
</comment>
<evidence type="ECO:0000256" key="1">
    <source>
        <dbReference type="ARBA" id="ARBA00002480"/>
    </source>
</evidence>
<evidence type="ECO:0008006" key="11">
    <source>
        <dbReference type="Google" id="ProtNLM"/>
    </source>
</evidence>
<evidence type="ECO:0000256" key="3">
    <source>
        <dbReference type="ARBA" id="ARBA00009591"/>
    </source>
</evidence>
<keyword evidence="7" id="KW-0496">Mitochondrion</keyword>
<accession>A0A7J6HB62</accession>
<organism evidence="9 10">
    <name type="scientific">Cannabis sativa</name>
    <name type="common">Hemp</name>
    <name type="synonym">Marijuana</name>
    <dbReference type="NCBI Taxonomy" id="3483"/>
    <lineage>
        <taxon>Eukaryota</taxon>
        <taxon>Viridiplantae</taxon>
        <taxon>Streptophyta</taxon>
        <taxon>Embryophyta</taxon>
        <taxon>Tracheophyta</taxon>
        <taxon>Spermatophyta</taxon>
        <taxon>Magnoliopsida</taxon>
        <taxon>eudicotyledons</taxon>
        <taxon>Gunneridae</taxon>
        <taxon>Pentapetalae</taxon>
        <taxon>rosids</taxon>
        <taxon>fabids</taxon>
        <taxon>Rosales</taxon>
        <taxon>Cannabaceae</taxon>
        <taxon>Cannabis</taxon>
    </lineage>
</organism>
<keyword evidence="4" id="KW-0812">Transmembrane</keyword>
<protein>
    <recommendedName>
        <fullName evidence="11">Cytochrome c oxidase subunit 5C</fullName>
    </recommendedName>
</protein>
<proteinExistence type="inferred from homology"/>
<comment type="caution">
    <text evidence="9">The sequence shown here is derived from an EMBL/GenBank/DDBJ whole genome shotgun (WGS) entry which is preliminary data.</text>
</comment>
<sequence>MEVLWNFYKPRRIRSLRSRFSTFATPDLFRKQKQQFDCDCVGLLPPVVVRWFYSVSHVYWLNYTGLYVLNEESKIKAVCCFFCRFIEMAGHKVAHAVLKGPSVVKELCIGSVLALAAGSLWKMHHWNEQRKVRTFYDLLEKGEIGVVVQEE</sequence>
<comment type="subcellular location">
    <subcellularLocation>
        <location evidence="2">Mitochondrion inner membrane</location>
    </subcellularLocation>
</comment>
<name>A0A7J6HB62_CANSA</name>
<evidence type="ECO:0000313" key="10">
    <source>
        <dbReference type="Proteomes" id="UP000583929"/>
    </source>
</evidence>